<protein>
    <recommendedName>
        <fullName evidence="3">Secreted protein</fullName>
    </recommendedName>
</protein>
<name>A0AAV4VCJ8_CAEEX</name>
<dbReference type="AlphaFoldDB" id="A0AAV4VCJ8"/>
<evidence type="ECO:0000313" key="2">
    <source>
        <dbReference type="Proteomes" id="UP001054945"/>
    </source>
</evidence>
<sequence>MCYAGLCLYASSSVRPLPTANCHSCRVFRGREWVLVGGHTNPAHNAPCPLFTSRPHPYTSCSSFRTFRQRVPALLSEQKTYAREDRLLCLYCLRFQRK</sequence>
<dbReference type="Proteomes" id="UP001054945">
    <property type="component" value="Unassembled WGS sequence"/>
</dbReference>
<dbReference type="EMBL" id="BPLR01014279">
    <property type="protein sequence ID" value="GIY67738.1"/>
    <property type="molecule type" value="Genomic_DNA"/>
</dbReference>
<organism evidence="1 2">
    <name type="scientific">Caerostris extrusa</name>
    <name type="common">Bark spider</name>
    <name type="synonym">Caerostris bankana</name>
    <dbReference type="NCBI Taxonomy" id="172846"/>
    <lineage>
        <taxon>Eukaryota</taxon>
        <taxon>Metazoa</taxon>
        <taxon>Ecdysozoa</taxon>
        <taxon>Arthropoda</taxon>
        <taxon>Chelicerata</taxon>
        <taxon>Arachnida</taxon>
        <taxon>Araneae</taxon>
        <taxon>Araneomorphae</taxon>
        <taxon>Entelegynae</taxon>
        <taxon>Araneoidea</taxon>
        <taxon>Araneidae</taxon>
        <taxon>Caerostris</taxon>
    </lineage>
</organism>
<reference evidence="1 2" key="1">
    <citation type="submission" date="2021-06" db="EMBL/GenBank/DDBJ databases">
        <title>Caerostris extrusa draft genome.</title>
        <authorList>
            <person name="Kono N."/>
            <person name="Arakawa K."/>
        </authorList>
    </citation>
    <scope>NUCLEOTIDE SEQUENCE [LARGE SCALE GENOMIC DNA]</scope>
</reference>
<gene>
    <name evidence="1" type="ORF">CEXT_16091</name>
</gene>
<proteinExistence type="predicted"/>
<evidence type="ECO:0000313" key="1">
    <source>
        <dbReference type="EMBL" id="GIY67738.1"/>
    </source>
</evidence>
<keyword evidence="2" id="KW-1185">Reference proteome</keyword>
<evidence type="ECO:0008006" key="3">
    <source>
        <dbReference type="Google" id="ProtNLM"/>
    </source>
</evidence>
<accession>A0AAV4VCJ8</accession>
<comment type="caution">
    <text evidence="1">The sequence shown here is derived from an EMBL/GenBank/DDBJ whole genome shotgun (WGS) entry which is preliminary data.</text>
</comment>